<dbReference type="Proteomes" id="UP000054423">
    <property type="component" value="Unassembled WGS sequence"/>
</dbReference>
<evidence type="ECO:0000313" key="2">
    <source>
        <dbReference type="EMBL" id="ETL98838.1"/>
    </source>
</evidence>
<organism evidence="2">
    <name type="scientific">Phytophthora nicotianae</name>
    <name type="common">Potato buckeye rot agent</name>
    <name type="synonym">Phytophthora parasitica</name>
    <dbReference type="NCBI Taxonomy" id="4792"/>
    <lineage>
        <taxon>Eukaryota</taxon>
        <taxon>Sar</taxon>
        <taxon>Stramenopiles</taxon>
        <taxon>Oomycota</taxon>
        <taxon>Peronosporomycetes</taxon>
        <taxon>Peronosporales</taxon>
        <taxon>Peronosporaceae</taxon>
        <taxon>Phytophthora</taxon>
    </lineage>
</organism>
<name>W2LMW2_PHYNI</name>
<dbReference type="Gene3D" id="1.10.540.10">
    <property type="entry name" value="Acyl-CoA dehydrogenase/oxidase, N-terminal domain"/>
    <property type="match status" value="1"/>
</dbReference>
<dbReference type="Pfam" id="PF14749">
    <property type="entry name" value="Acyl-CoA_ox_N"/>
    <property type="match status" value="1"/>
</dbReference>
<dbReference type="InterPro" id="IPR037069">
    <property type="entry name" value="AcylCoA_DH/ox_N_sf"/>
</dbReference>
<feature type="domain" description="Acyl-coenzyme A oxidase N-terminal" evidence="1">
    <location>
        <begin position="39"/>
        <end position="102"/>
    </location>
</feature>
<dbReference type="EMBL" id="KI678464">
    <property type="protein sequence ID" value="ETL98838.1"/>
    <property type="molecule type" value="Genomic_DNA"/>
</dbReference>
<dbReference type="InterPro" id="IPR029320">
    <property type="entry name" value="Acyl-CoA_ox_N"/>
</dbReference>
<dbReference type="GO" id="GO:0050660">
    <property type="term" value="F:flavin adenine dinucleotide binding"/>
    <property type="evidence" value="ECO:0007669"/>
    <property type="project" value="InterPro"/>
</dbReference>
<proteinExistence type="predicted"/>
<dbReference type="GO" id="GO:0016627">
    <property type="term" value="F:oxidoreductase activity, acting on the CH-CH group of donors"/>
    <property type="evidence" value="ECO:0007669"/>
    <property type="project" value="InterPro"/>
</dbReference>
<dbReference type="OrthoDB" id="538336at2759"/>
<dbReference type="AlphaFoldDB" id="W2LMW2"/>
<evidence type="ECO:0000259" key="1">
    <source>
        <dbReference type="Pfam" id="PF14749"/>
    </source>
</evidence>
<reference evidence="2" key="1">
    <citation type="submission" date="2013-11" db="EMBL/GenBank/DDBJ databases">
        <title>The Genome Sequence of Phytophthora parasitica CHvinca01.</title>
        <authorList>
            <consortium name="The Broad Institute Genomics Platform"/>
            <person name="Russ C."/>
            <person name="Tyler B."/>
            <person name="Panabieres F."/>
            <person name="Shan W."/>
            <person name="Tripathy S."/>
            <person name="Grunwald N."/>
            <person name="Machado M."/>
            <person name="Johnson C.S."/>
            <person name="Arredondo F."/>
            <person name="Hong C."/>
            <person name="Coffey M."/>
            <person name="Young S.K."/>
            <person name="Zeng Q."/>
            <person name="Gargeya S."/>
            <person name="Fitzgerald M."/>
            <person name="Abouelleil A."/>
            <person name="Alvarado L."/>
            <person name="Chapman S.B."/>
            <person name="Gainer-Dewar J."/>
            <person name="Goldberg J."/>
            <person name="Griggs A."/>
            <person name="Gujja S."/>
            <person name="Hansen M."/>
            <person name="Howarth C."/>
            <person name="Imamovic A."/>
            <person name="Ireland A."/>
            <person name="Larimer J."/>
            <person name="McCowan C."/>
            <person name="Murphy C."/>
            <person name="Pearson M."/>
            <person name="Poon T.W."/>
            <person name="Priest M."/>
            <person name="Roberts A."/>
            <person name="Saif S."/>
            <person name="Shea T."/>
            <person name="Sykes S."/>
            <person name="Wortman J."/>
            <person name="Nusbaum C."/>
            <person name="Birren B."/>
        </authorList>
    </citation>
    <scope>NUCLEOTIDE SEQUENCE [LARGE SCALE GENOMIC DNA]</scope>
    <source>
        <strain evidence="2">CHvinca01</strain>
    </source>
</reference>
<protein>
    <recommendedName>
        <fullName evidence="1">Acyl-coenzyme A oxidase N-terminal domain-containing protein</fullName>
    </recommendedName>
</protein>
<accession>W2LMW2</accession>
<gene>
    <name evidence="2" type="ORF">L917_04158</name>
</gene>
<sequence length="105" mass="12124">MLKAEVKWPVVEFRNDHGAQDLAPLQLKKERAGGDLPVLTSMLRCGKAANDRRKELIKVIEQLPVLSDRDMIYRSLSCYEFGLNKAFHYVKLLQDDNYTNEEQTV</sequence>